<keyword evidence="1" id="KW-0472">Membrane</keyword>
<reference evidence="3 4" key="1">
    <citation type="submission" date="2017-11" db="EMBL/GenBank/DDBJ databases">
        <title>Isolation and Characterization of Family Methanocellaceae Species from Potential Methane Hydrate Area Offshore Southwestern Taiwan.</title>
        <authorList>
            <person name="Zhang W.-L."/>
            <person name="Chen W.-C."/>
            <person name="Lai M.-C."/>
            <person name="Chen S.-C."/>
        </authorList>
    </citation>
    <scope>NUCLEOTIDE SEQUENCE [LARGE SCALE GENOMIC DNA]</scope>
    <source>
        <strain evidence="3 4">CWC-04</strain>
    </source>
</reference>
<keyword evidence="4" id="KW-1185">Reference proteome</keyword>
<dbReference type="InterPro" id="IPR005074">
    <property type="entry name" value="Peptidase_C39"/>
</dbReference>
<dbReference type="EMBL" id="PGCK01000009">
    <property type="protein sequence ID" value="MCD1295469.1"/>
    <property type="molecule type" value="Genomic_DNA"/>
</dbReference>
<dbReference type="Pfam" id="PF03412">
    <property type="entry name" value="Peptidase_C39"/>
    <property type="match status" value="1"/>
</dbReference>
<dbReference type="PANTHER" id="PTHR37806:SF1">
    <property type="entry name" value="PEPTIDASE C39-LIKE DOMAIN-CONTAINING PROTEIN"/>
    <property type="match status" value="1"/>
</dbReference>
<organism evidence="3 4">
    <name type="scientific">Methanooceanicella nereidis</name>
    <dbReference type="NCBI Taxonomy" id="2052831"/>
    <lineage>
        <taxon>Archaea</taxon>
        <taxon>Methanobacteriati</taxon>
        <taxon>Methanobacteriota</taxon>
        <taxon>Stenosarchaea group</taxon>
        <taxon>Methanomicrobia</taxon>
        <taxon>Methanocellales</taxon>
        <taxon>Methanocellaceae</taxon>
        <taxon>Methanooceanicella</taxon>
    </lineage>
</organism>
<evidence type="ECO:0000256" key="1">
    <source>
        <dbReference type="SAM" id="Phobius"/>
    </source>
</evidence>
<dbReference type="GO" id="GO:0008233">
    <property type="term" value="F:peptidase activity"/>
    <property type="evidence" value="ECO:0007669"/>
    <property type="project" value="InterPro"/>
</dbReference>
<evidence type="ECO:0000313" key="3">
    <source>
        <dbReference type="EMBL" id="MCD1295469.1"/>
    </source>
</evidence>
<keyword evidence="1" id="KW-1133">Transmembrane helix</keyword>
<name>A0AAP2W7Q9_9EURY</name>
<dbReference type="PANTHER" id="PTHR37806">
    <property type="entry name" value="LMO0724 PROTEIN"/>
    <property type="match status" value="1"/>
</dbReference>
<sequence length="228" mass="25969">MIRGRMKIINKPLSFVRTITFIIALSLINTIYPLRANIKNRAGGRSNLSLLPLPQVCQSTSHSCGASSLQSVLNYWGISKREDELMKLCNTSTDGTFPYDIVEVAQKLGLNAELRQNLTVKDLEMSVSKGIPVIVLVQAYKDDKGLSWADDWDDGHYMVIIGVDQRNVYLEDPELLGSRGFIPRDEFEGRWHSRERSHDGKLKEKFIRTGIFIRGKKPKYPRPFVRIC</sequence>
<comment type="caution">
    <text evidence="3">The sequence shown here is derived from an EMBL/GenBank/DDBJ whole genome shotgun (WGS) entry which is preliminary data.</text>
</comment>
<proteinExistence type="predicted"/>
<accession>A0AAP2W7Q9</accession>
<dbReference type="Gene3D" id="3.90.70.10">
    <property type="entry name" value="Cysteine proteinases"/>
    <property type="match status" value="1"/>
</dbReference>
<dbReference type="Proteomes" id="UP001320159">
    <property type="component" value="Unassembled WGS sequence"/>
</dbReference>
<feature type="transmembrane region" description="Helical" evidence="1">
    <location>
        <begin position="12"/>
        <end position="32"/>
    </location>
</feature>
<keyword evidence="1" id="KW-0812">Transmembrane</keyword>
<gene>
    <name evidence="3" type="ORF">CUJ83_10705</name>
</gene>
<protein>
    <recommendedName>
        <fullName evidence="2">Peptidase C39 domain-containing protein</fullName>
    </recommendedName>
</protein>
<dbReference type="GO" id="GO:0006508">
    <property type="term" value="P:proteolysis"/>
    <property type="evidence" value="ECO:0007669"/>
    <property type="project" value="InterPro"/>
</dbReference>
<evidence type="ECO:0000259" key="2">
    <source>
        <dbReference type="PROSITE" id="PS50990"/>
    </source>
</evidence>
<dbReference type="GO" id="GO:0005524">
    <property type="term" value="F:ATP binding"/>
    <property type="evidence" value="ECO:0007669"/>
    <property type="project" value="InterPro"/>
</dbReference>
<evidence type="ECO:0000313" key="4">
    <source>
        <dbReference type="Proteomes" id="UP001320159"/>
    </source>
</evidence>
<feature type="domain" description="Peptidase C39" evidence="2">
    <location>
        <begin position="58"/>
        <end position="198"/>
    </location>
</feature>
<dbReference type="GO" id="GO:0016020">
    <property type="term" value="C:membrane"/>
    <property type="evidence" value="ECO:0007669"/>
    <property type="project" value="InterPro"/>
</dbReference>
<dbReference type="PROSITE" id="PS50990">
    <property type="entry name" value="PEPTIDASE_C39"/>
    <property type="match status" value="1"/>
</dbReference>
<dbReference type="AlphaFoldDB" id="A0AAP2W7Q9"/>